<proteinExistence type="predicted"/>
<feature type="region of interest" description="Disordered" evidence="1">
    <location>
        <begin position="77"/>
        <end position="97"/>
    </location>
</feature>
<evidence type="ECO:0000256" key="1">
    <source>
        <dbReference type="SAM" id="MobiDB-lite"/>
    </source>
</evidence>
<dbReference type="VEuPathDB" id="FungiDB:VP01_1193g15"/>
<accession>A0A0L6VQZ1</accession>
<protein>
    <submittedName>
        <fullName evidence="2">Uncharacterized protein</fullName>
    </submittedName>
</protein>
<organism evidence="2 3">
    <name type="scientific">Puccinia sorghi</name>
    <dbReference type="NCBI Taxonomy" id="27349"/>
    <lineage>
        <taxon>Eukaryota</taxon>
        <taxon>Fungi</taxon>
        <taxon>Dikarya</taxon>
        <taxon>Basidiomycota</taxon>
        <taxon>Pucciniomycotina</taxon>
        <taxon>Pucciniomycetes</taxon>
        <taxon>Pucciniales</taxon>
        <taxon>Pucciniaceae</taxon>
        <taxon>Puccinia</taxon>
    </lineage>
</organism>
<dbReference type="OrthoDB" id="7759664at2759"/>
<evidence type="ECO:0000313" key="2">
    <source>
        <dbReference type="EMBL" id="KNZ63052.1"/>
    </source>
</evidence>
<dbReference type="Proteomes" id="UP000037035">
    <property type="component" value="Unassembled WGS sequence"/>
</dbReference>
<dbReference type="AlphaFoldDB" id="A0A0L6VQZ1"/>
<evidence type="ECO:0000313" key="3">
    <source>
        <dbReference type="Proteomes" id="UP000037035"/>
    </source>
</evidence>
<reference evidence="2 3" key="1">
    <citation type="submission" date="2015-08" db="EMBL/GenBank/DDBJ databases">
        <title>Next Generation Sequencing and Analysis of the Genome of Puccinia sorghi L Schw, the Causal Agent of Maize Common Rust.</title>
        <authorList>
            <person name="Rochi L."/>
            <person name="Burguener G."/>
            <person name="Darino M."/>
            <person name="Turjanski A."/>
            <person name="Kreff E."/>
            <person name="Dieguez M.J."/>
            <person name="Sacco F."/>
        </authorList>
    </citation>
    <scope>NUCLEOTIDE SEQUENCE [LARGE SCALE GENOMIC DNA]</scope>
    <source>
        <strain evidence="2 3">RO10H11247</strain>
    </source>
</reference>
<name>A0A0L6VQZ1_9BASI</name>
<comment type="caution">
    <text evidence="2">The sequence shown here is derived from an EMBL/GenBank/DDBJ whole genome shotgun (WGS) entry which is preliminary data.</text>
</comment>
<dbReference type="EMBL" id="LAVV01002154">
    <property type="protein sequence ID" value="KNZ63052.1"/>
    <property type="molecule type" value="Genomic_DNA"/>
</dbReference>
<gene>
    <name evidence="2" type="ORF">VP01_1193g15</name>
</gene>
<keyword evidence="3" id="KW-1185">Reference proteome</keyword>
<sequence>MHPLQQSAVLEIQPEAHDFRRAQEAHQVISIQEEQGRPVTLLACPENYHRILKQLRKKTYGGHHASTNSMSIALKTTSRPKEVKGGKKTVQFVEDSS</sequence>